<dbReference type="PANTHER" id="PTHR37166:SF1">
    <property type="entry name" value="PROTEIN FLAG"/>
    <property type="match status" value="1"/>
</dbReference>
<keyword evidence="2" id="KW-0966">Cell projection</keyword>
<dbReference type="AlphaFoldDB" id="A0A5P1R915"/>
<dbReference type="PANTHER" id="PTHR37166">
    <property type="entry name" value="PROTEIN FLAG"/>
    <property type="match status" value="1"/>
</dbReference>
<evidence type="ECO:0000313" key="2">
    <source>
        <dbReference type="EMBL" id="QEQ95786.1"/>
    </source>
</evidence>
<dbReference type="KEGG" id="ncu:F0U83_03180"/>
<feature type="region of interest" description="Disordered" evidence="1">
    <location>
        <begin position="1"/>
        <end position="33"/>
    </location>
</feature>
<dbReference type="Proteomes" id="UP000324760">
    <property type="component" value="Chromosome"/>
</dbReference>
<dbReference type="RefSeq" id="WP_138986490.1">
    <property type="nucleotide sequence ID" value="NZ_CP043869.1"/>
</dbReference>
<dbReference type="OrthoDB" id="5741693at2"/>
<dbReference type="SUPFAM" id="SSF160214">
    <property type="entry name" value="FlaG-like"/>
    <property type="match status" value="1"/>
</dbReference>
<accession>A0A5P1R915</accession>
<dbReference type="Gene3D" id="3.30.160.170">
    <property type="entry name" value="FlaG-like"/>
    <property type="match status" value="1"/>
</dbReference>
<keyword evidence="3" id="KW-1185">Reference proteome</keyword>
<protein>
    <submittedName>
        <fullName evidence="2">Flagellar protein FlaG</fullName>
    </submittedName>
</protein>
<dbReference type="EMBL" id="CP043869">
    <property type="protein sequence ID" value="QEQ95786.1"/>
    <property type="molecule type" value="Genomic_DNA"/>
</dbReference>
<evidence type="ECO:0000313" key="3">
    <source>
        <dbReference type="Proteomes" id="UP000324760"/>
    </source>
</evidence>
<keyword evidence="2" id="KW-0969">Cilium</keyword>
<proteinExistence type="predicted"/>
<name>A0A5P1R915_9GAMM</name>
<organism evidence="2 3">
    <name type="scientific">Neptunomonas concharum</name>
    <dbReference type="NCBI Taxonomy" id="1031538"/>
    <lineage>
        <taxon>Bacteria</taxon>
        <taxon>Pseudomonadati</taxon>
        <taxon>Pseudomonadota</taxon>
        <taxon>Gammaproteobacteria</taxon>
        <taxon>Oceanospirillales</taxon>
        <taxon>Oceanospirillaceae</taxon>
        <taxon>Neptunomonas</taxon>
    </lineage>
</organism>
<evidence type="ECO:0000256" key="1">
    <source>
        <dbReference type="SAM" id="MobiDB-lite"/>
    </source>
</evidence>
<keyword evidence="2" id="KW-0282">Flagellum</keyword>
<feature type="compositionally biased region" description="Low complexity" evidence="1">
    <location>
        <begin position="1"/>
        <end position="26"/>
    </location>
</feature>
<reference evidence="2 3" key="1">
    <citation type="journal article" date="2019" name="Biochem. Eng. J.">
        <title>Metabolic engineering of the marine bacteria Neptunomonas concharum for the production of acetoin and meso-2,3-butanediol from acetate.</title>
        <authorList>
            <person name="Li W."/>
            <person name="Pu N."/>
            <person name="Liu C.-X."/>
            <person name="Yuan Q.-P."/>
            <person name="Li Z.-J."/>
        </authorList>
    </citation>
    <scope>NUCLEOTIDE SEQUENCE [LARGE SCALE GENOMIC DNA]</scope>
    <source>
        <strain evidence="2 3">JCM17730</strain>
    </source>
</reference>
<dbReference type="InterPro" id="IPR035924">
    <property type="entry name" value="FlaG-like_sf"/>
</dbReference>
<dbReference type="InterPro" id="IPR005186">
    <property type="entry name" value="FlaG"/>
</dbReference>
<dbReference type="Pfam" id="PF03646">
    <property type="entry name" value="FlaG"/>
    <property type="match status" value="1"/>
</dbReference>
<gene>
    <name evidence="2" type="ORF">F0U83_03180</name>
</gene>
<sequence>MSVESMNANNVAAAVQTTASQQTQQAKPDAAEQQKQAIQAVEQVKQNQEMSVEEVQAVVDKLNEFMQNGQRNLNFSVDKDTDNVVVKVMDKQTQEVIRQFPSEETLKLTKHIEGMLGLIFNDRA</sequence>